<dbReference type="InterPro" id="IPR023772">
    <property type="entry name" value="DNA-bd_HTH_TetR-type_CS"/>
</dbReference>
<dbReference type="SUPFAM" id="SSF46689">
    <property type="entry name" value="Homeodomain-like"/>
    <property type="match status" value="1"/>
</dbReference>
<dbReference type="InterPro" id="IPR036271">
    <property type="entry name" value="Tet_transcr_reg_TetR-rel_C_sf"/>
</dbReference>
<evidence type="ECO:0000313" key="5">
    <source>
        <dbReference type="EMBL" id="MDQ0177993.1"/>
    </source>
</evidence>
<dbReference type="InterPro" id="IPR009057">
    <property type="entry name" value="Homeodomain-like_sf"/>
</dbReference>
<dbReference type="Pfam" id="PF08360">
    <property type="entry name" value="TetR_C_5"/>
    <property type="match status" value="1"/>
</dbReference>
<name>A0ABT9WY07_9BACI</name>
<dbReference type="PANTHER" id="PTHR43479">
    <property type="entry name" value="ACREF/ENVCD OPERON REPRESSOR-RELATED"/>
    <property type="match status" value="1"/>
</dbReference>
<keyword evidence="2 3" id="KW-0238">DNA-binding</keyword>
<organism evidence="5 6">
    <name type="scientific">Bacillus chungangensis</name>
    <dbReference type="NCBI Taxonomy" id="587633"/>
    <lineage>
        <taxon>Bacteria</taxon>
        <taxon>Bacillati</taxon>
        <taxon>Bacillota</taxon>
        <taxon>Bacilli</taxon>
        <taxon>Bacillales</taxon>
        <taxon>Bacillaceae</taxon>
        <taxon>Bacillus</taxon>
    </lineage>
</organism>
<evidence type="ECO:0000259" key="4">
    <source>
        <dbReference type="PROSITE" id="PS50977"/>
    </source>
</evidence>
<sequence length="206" mass="23542">MKEEAIIKKTNQRDASENKKRIAAVAKELFSQKGYLATSIEDIVSASQSSKGNLYHHFKSKEGLFLYLINEQVNEWIEQWTEKEQTYKHFSEKLYGLADHSLEDLKNPLIKAAEEFGGSQTADPIVLKKVVEALNKQRDIFQRILREGIAHGEIEKHDEEQLTFILFALIAGLGSLYNSMEFDELKALHHKAVSVFLHGVVKKKDI</sequence>
<reference evidence="5 6" key="1">
    <citation type="submission" date="2023-07" db="EMBL/GenBank/DDBJ databases">
        <title>Genomic Encyclopedia of Type Strains, Phase IV (KMG-IV): sequencing the most valuable type-strain genomes for metagenomic binning, comparative biology and taxonomic classification.</title>
        <authorList>
            <person name="Goeker M."/>
        </authorList>
    </citation>
    <scope>NUCLEOTIDE SEQUENCE [LARGE SCALE GENOMIC DNA]</scope>
    <source>
        <strain evidence="5 6">DSM 23837</strain>
    </source>
</reference>
<proteinExistence type="predicted"/>
<dbReference type="PROSITE" id="PS01081">
    <property type="entry name" value="HTH_TETR_1"/>
    <property type="match status" value="1"/>
</dbReference>
<gene>
    <name evidence="5" type="ORF">J2S08_003887</name>
</gene>
<dbReference type="PRINTS" id="PR00455">
    <property type="entry name" value="HTHTETR"/>
</dbReference>
<accession>A0ABT9WY07</accession>
<feature type="domain" description="HTH tetR-type" evidence="4">
    <location>
        <begin position="16"/>
        <end position="76"/>
    </location>
</feature>
<dbReference type="RefSeq" id="WP_307232462.1">
    <property type="nucleotide sequence ID" value="NZ_JAUSTT010000031.1"/>
</dbReference>
<dbReference type="InterPro" id="IPR001647">
    <property type="entry name" value="HTH_TetR"/>
</dbReference>
<dbReference type="Proteomes" id="UP001223586">
    <property type="component" value="Unassembled WGS sequence"/>
</dbReference>
<feature type="DNA-binding region" description="H-T-H motif" evidence="3">
    <location>
        <begin position="39"/>
        <end position="58"/>
    </location>
</feature>
<dbReference type="EMBL" id="JAUSTT010000031">
    <property type="protein sequence ID" value="MDQ0177993.1"/>
    <property type="molecule type" value="Genomic_DNA"/>
</dbReference>
<protein>
    <submittedName>
        <fullName evidence="5">AcrR family transcriptional regulator</fullName>
    </submittedName>
</protein>
<evidence type="ECO:0000256" key="2">
    <source>
        <dbReference type="ARBA" id="ARBA00023125"/>
    </source>
</evidence>
<keyword evidence="1" id="KW-0678">Repressor</keyword>
<dbReference type="PANTHER" id="PTHR43479:SF11">
    <property type="entry name" value="ACREF_ENVCD OPERON REPRESSOR-RELATED"/>
    <property type="match status" value="1"/>
</dbReference>
<evidence type="ECO:0000313" key="6">
    <source>
        <dbReference type="Proteomes" id="UP001223586"/>
    </source>
</evidence>
<dbReference type="InterPro" id="IPR050624">
    <property type="entry name" value="HTH-type_Tx_Regulator"/>
</dbReference>
<dbReference type="SUPFAM" id="SSF48498">
    <property type="entry name" value="Tetracyclin repressor-like, C-terminal domain"/>
    <property type="match status" value="1"/>
</dbReference>
<evidence type="ECO:0000256" key="1">
    <source>
        <dbReference type="ARBA" id="ARBA00022491"/>
    </source>
</evidence>
<dbReference type="InterPro" id="IPR013571">
    <property type="entry name" value="Tscrpt_reg_QacR_C"/>
</dbReference>
<evidence type="ECO:0000256" key="3">
    <source>
        <dbReference type="PROSITE-ProRule" id="PRU00335"/>
    </source>
</evidence>
<dbReference type="PROSITE" id="PS50977">
    <property type="entry name" value="HTH_TETR_2"/>
    <property type="match status" value="1"/>
</dbReference>
<dbReference type="Pfam" id="PF00440">
    <property type="entry name" value="TetR_N"/>
    <property type="match status" value="1"/>
</dbReference>
<keyword evidence="6" id="KW-1185">Reference proteome</keyword>
<dbReference type="Gene3D" id="1.10.10.60">
    <property type="entry name" value="Homeodomain-like"/>
    <property type="match status" value="1"/>
</dbReference>
<comment type="caution">
    <text evidence="5">The sequence shown here is derived from an EMBL/GenBank/DDBJ whole genome shotgun (WGS) entry which is preliminary data.</text>
</comment>
<dbReference type="Gene3D" id="1.10.357.10">
    <property type="entry name" value="Tetracycline Repressor, domain 2"/>
    <property type="match status" value="1"/>
</dbReference>